<dbReference type="PANTHER" id="PTHR11814">
    <property type="entry name" value="SULFATE TRANSPORTER"/>
    <property type="match status" value="1"/>
</dbReference>
<keyword evidence="4 5" id="KW-0472">Membrane</keyword>
<proteinExistence type="predicted"/>
<evidence type="ECO:0000256" key="3">
    <source>
        <dbReference type="ARBA" id="ARBA00022989"/>
    </source>
</evidence>
<feature type="transmembrane region" description="Helical" evidence="5">
    <location>
        <begin position="100"/>
        <end position="121"/>
    </location>
</feature>
<feature type="transmembrane region" description="Helical" evidence="5">
    <location>
        <begin position="335"/>
        <end position="365"/>
    </location>
</feature>
<keyword evidence="2 5" id="KW-0812">Transmembrane</keyword>
<dbReference type="NCBIfam" id="TIGR00815">
    <property type="entry name" value="sulP"/>
    <property type="match status" value="1"/>
</dbReference>
<dbReference type="InterPro" id="IPR036513">
    <property type="entry name" value="STAS_dom_sf"/>
</dbReference>
<evidence type="ECO:0000256" key="1">
    <source>
        <dbReference type="ARBA" id="ARBA00004141"/>
    </source>
</evidence>
<protein>
    <submittedName>
        <fullName evidence="7">Sulfate permease</fullName>
    </submittedName>
</protein>
<dbReference type="PROSITE" id="PS50801">
    <property type="entry name" value="STAS"/>
    <property type="match status" value="1"/>
</dbReference>
<dbReference type="InterPro" id="IPR001902">
    <property type="entry name" value="SLC26A/SulP_fam"/>
</dbReference>
<feature type="transmembrane region" description="Helical" evidence="5">
    <location>
        <begin position="385"/>
        <end position="415"/>
    </location>
</feature>
<dbReference type="EMBL" id="CP046072">
    <property type="protein sequence ID" value="QSZ42603.1"/>
    <property type="molecule type" value="Genomic_DNA"/>
</dbReference>
<dbReference type="KEGG" id="saqt:GJV85_10950"/>
<dbReference type="Gene3D" id="3.30.750.24">
    <property type="entry name" value="STAS domain"/>
    <property type="match status" value="1"/>
</dbReference>
<evidence type="ECO:0000256" key="2">
    <source>
        <dbReference type="ARBA" id="ARBA00022692"/>
    </source>
</evidence>
<evidence type="ECO:0000313" key="8">
    <source>
        <dbReference type="Proteomes" id="UP000671852"/>
    </source>
</evidence>
<evidence type="ECO:0000313" key="7">
    <source>
        <dbReference type="EMBL" id="QSZ42603.1"/>
    </source>
</evidence>
<evidence type="ECO:0000256" key="5">
    <source>
        <dbReference type="SAM" id="Phobius"/>
    </source>
</evidence>
<keyword evidence="8" id="KW-1185">Reference proteome</keyword>
<dbReference type="Pfam" id="PF01740">
    <property type="entry name" value="STAS"/>
    <property type="match status" value="1"/>
</dbReference>
<feature type="transmembrane region" description="Helical" evidence="5">
    <location>
        <begin position="27"/>
        <end position="48"/>
    </location>
</feature>
<feature type="transmembrane region" description="Helical" evidence="5">
    <location>
        <begin position="204"/>
        <end position="221"/>
    </location>
</feature>
<gene>
    <name evidence="7" type="primary">sulP</name>
    <name evidence="7" type="ORF">GJV85_10950</name>
</gene>
<evidence type="ECO:0000256" key="4">
    <source>
        <dbReference type="ARBA" id="ARBA00023136"/>
    </source>
</evidence>
<feature type="transmembrane region" description="Helical" evidence="5">
    <location>
        <begin position="128"/>
        <end position="147"/>
    </location>
</feature>
<dbReference type="Pfam" id="PF00916">
    <property type="entry name" value="Sulfate_transp"/>
    <property type="match status" value="1"/>
</dbReference>
<keyword evidence="3 5" id="KW-1133">Transmembrane helix</keyword>
<dbReference type="AlphaFoldDB" id="A0A975B1W9"/>
<reference evidence="7" key="1">
    <citation type="submission" date="2019-11" db="EMBL/GenBank/DDBJ databases">
        <authorList>
            <person name="Kojima H."/>
        </authorList>
    </citation>
    <scope>NUCLEOTIDE SEQUENCE</scope>
    <source>
        <strain evidence="7">H1576</strain>
    </source>
</reference>
<feature type="transmembrane region" description="Helical" evidence="5">
    <location>
        <begin position="60"/>
        <end position="80"/>
    </location>
</feature>
<accession>A0A975B1W9</accession>
<dbReference type="SUPFAM" id="SSF52091">
    <property type="entry name" value="SpoIIaa-like"/>
    <property type="match status" value="1"/>
</dbReference>
<dbReference type="InterPro" id="IPR002645">
    <property type="entry name" value="STAS_dom"/>
</dbReference>
<feature type="transmembrane region" description="Helical" evidence="5">
    <location>
        <begin position="259"/>
        <end position="277"/>
    </location>
</feature>
<dbReference type="Proteomes" id="UP000671852">
    <property type="component" value="Chromosome"/>
</dbReference>
<dbReference type="CDD" id="cd07042">
    <property type="entry name" value="STAS_SulP_like_sulfate_transporter"/>
    <property type="match status" value="1"/>
</dbReference>
<dbReference type="RefSeq" id="WP_207561414.1">
    <property type="nucleotide sequence ID" value="NZ_CP046072.1"/>
</dbReference>
<name>A0A975B1W9_9BACT</name>
<feature type="transmembrane region" description="Helical" evidence="5">
    <location>
        <begin position="179"/>
        <end position="197"/>
    </location>
</feature>
<dbReference type="GO" id="GO:0055085">
    <property type="term" value="P:transmembrane transport"/>
    <property type="evidence" value="ECO:0007669"/>
    <property type="project" value="InterPro"/>
</dbReference>
<reference evidence="7" key="2">
    <citation type="submission" date="2021-04" db="EMBL/GenBank/DDBJ databases">
        <title>Isolation and characterization of a novel species of the genus Sulfurimonas.</title>
        <authorList>
            <person name="Fukui M."/>
        </authorList>
    </citation>
    <scope>NUCLEOTIDE SEQUENCE</scope>
    <source>
        <strain evidence="7">H1576</strain>
    </source>
</reference>
<evidence type="ECO:0000259" key="6">
    <source>
        <dbReference type="PROSITE" id="PS50801"/>
    </source>
</evidence>
<organism evidence="7 8">
    <name type="scientific">Sulfurimonas aquatica</name>
    <dbReference type="NCBI Taxonomy" id="2672570"/>
    <lineage>
        <taxon>Bacteria</taxon>
        <taxon>Pseudomonadati</taxon>
        <taxon>Campylobacterota</taxon>
        <taxon>Epsilonproteobacteria</taxon>
        <taxon>Campylobacterales</taxon>
        <taxon>Sulfurimonadaceae</taxon>
        <taxon>Sulfurimonas</taxon>
    </lineage>
</organism>
<comment type="subcellular location">
    <subcellularLocation>
        <location evidence="1">Membrane</location>
        <topology evidence="1">Multi-pass membrane protein</topology>
    </subcellularLocation>
</comment>
<dbReference type="GO" id="GO:0016020">
    <property type="term" value="C:membrane"/>
    <property type="evidence" value="ECO:0007669"/>
    <property type="project" value="UniProtKB-SubCell"/>
</dbReference>
<dbReference type="InterPro" id="IPR011547">
    <property type="entry name" value="SLC26A/SulP_dom"/>
</dbReference>
<sequence>MFQLFKDSLEPKLITLWRLQGYSKSDFYADLVAGLVVAIVALPLAMAIAIASNLPPERGLFTAIVAGFIISAHGGSRYQIGGPTAAFVVTVSMVAMEHGYEGLVLATMMAGIILMIMSFVHAGELIKFIPYPVVIGFTSGIALLIAFSQVRDFFGLKVESVPPDFIHKFMLYISHLDDMNIYAVIVSLVSVGIILFFKRYIPKVPGPIVVVVFAGVAVWMFNLPIETIESRFGPIPSMLPSPTWPDISFEKLRQLMPDAITIAILAAIESLLSAVVADGMTGTHHKSNAELFGQGIANIASGFFGGLPATGAIARTATNIKAGARTPVAGIMHAFWLFVFMLFLTPLIIKIPLAALAAILIVVAWNMSEVKHIKEIMKAPRSDRIILIVTFILTILVDLNFAIQTGIALASILFIDSMMKTTKIRIFENEEDPDSIDRKTLPQDVEVYEIQGPLFFGIAEKLIDVLNLFEHPPIVFILRMRYVPYIDAAGLHALEILHERLTKQQTVLILSGVGPEVQSHIVKASLNRLIGNENIVDHISKALTRASQITDKTQTYNKGGV</sequence>
<feature type="domain" description="STAS" evidence="6">
    <location>
        <begin position="443"/>
        <end position="546"/>
    </location>
</feature>